<feature type="domain" description="Rhodanese" evidence="6">
    <location>
        <begin position="360"/>
        <end position="476"/>
    </location>
</feature>
<dbReference type="PROSITE" id="PS50206">
    <property type="entry name" value="RHODANESE_3"/>
    <property type="match status" value="1"/>
</dbReference>
<dbReference type="Pfam" id="PF00102">
    <property type="entry name" value="Y_phosphatase"/>
    <property type="match status" value="2"/>
</dbReference>
<dbReference type="PANTHER" id="PTHR19134">
    <property type="entry name" value="RECEPTOR-TYPE TYROSINE-PROTEIN PHOSPHATASE"/>
    <property type="match status" value="1"/>
</dbReference>
<evidence type="ECO:0000256" key="1">
    <source>
        <dbReference type="ARBA" id="ARBA00009649"/>
    </source>
</evidence>
<feature type="domain" description="Tyrosine specific protein phosphatases" evidence="5">
    <location>
        <begin position="875"/>
        <end position="914"/>
    </location>
</feature>
<evidence type="ECO:0000313" key="7">
    <source>
        <dbReference type="EMBL" id="OAA57428.1"/>
    </source>
</evidence>
<dbReference type="InterPro" id="IPR029021">
    <property type="entry name" value="Prot-tyrosine_phosphatase-like"/>
</dbReference>
<proteinExistence type="inferred from homology"/>
<feature type="compositionally biased region" description="Polar residues" evidence="3">
    <location>
        <begin position="33"/>
        <end position="45"/>
    </location>
</feature>
<dbReference type="CDD" id="cd01446">
    <property type="entry name" value="DSP_MapKP"/>
    <property type="match status" value="1"/>
</dbReference>
<dbReference type="OrthoDB" id="6058203at2759"/>
<dbReference type="InterPro" id="IPR050348">
    <property type="entry name" value="Protein-Tyr_Phosphatase"/>
</dbReference>
<dbReference type="SMART" id="SM00194">
    <property type="entry name" value="PTPc"/>
    <property type="match status" value="1"/>
</dbReference>
<evidence type="ECO:0000256" key="3">
    <source>
        <dbReference type="SAM" id="MobiDB-lite"/>
    </source>
</evidence>
<protein>
    <recommendedName>
        <fullName evidence="2">protein-tyrosine-phosphatase</fullName>
        <ecNumber evidence="2">3.1.3.48</ecNumber>
    </recommendedName>
</protein>
<dbReference type="InterPro" id="IPR036873">
    <property type="entry name" value="Rhodanese-like_dom_sf"/>
</dbReference>
<gene>
    <name evidence="7" type="ORF">SPI_07087</name>
</gene>
<organism evidence="7 8">
    <name type="scientific">Niveomyces insectorum RCEF 264</name>
    <dbReference type="NCBI Taxonomy" id="1081102"/>
    <lineage>
        <taxon>Eukaryota</taxon>
        <taxon>Fungi</taxon>
        <taxon>Dikarya</taxon>
        <taxon>Ascomycota</taxon>
        <taxon>Pezizomycotina</taxon>
        <taxon>Sordariomycetes</taxon>
        <taxon>Hypocreomycetidae</taxon>
        <taxon>Hypocreales</taxon>
        <taxon>Cordycipitaceae</taxon>
        <taxon>Niveomyces</taxon>
    </lineage>
</organism>
<feature type="region of interest" description="Disordered" evidence="3">
    <location>
        <begin position="925"/>
        <end position="964"/>
    </location>
</feature>
<dbReference type="Pfam" id="PF00581">
    <property type="entry name" value="Rhodanese"/>
    <property type="match status" value="1"/>
</dbReference>
<dbReference type="InterPro" id="IPR000387">
    <property type="entry name" value="Tyr_Pase_dom"/>
</dbReference>
<feature type="compositionally biased region" description="Low complexity" evidence="3">
    <location>
        <begin position="71"/>
        <end position="80"/>
    </location>
</feature>
<dbReference type="CDD" id="cd18533">
    <property type="entry name" value="PTP_fungal"/>
    <property type="match status" value="1"/>
</dbReference>
<feature type="region of interest" description="Disordered" evidence="3">
    <location>
        <begin position="167"/>
        <end position="302"/>
    </location>
</feature>
<dbReference type="PANTHER" id="PTHR19134:SF561">
    <property type="entry name" value="PROTEIN TYROSINE PHOSPHATASE 36E, ISOFORM A"/>
    <property type="match status" value="1"/>
</dbReference>
<dbReference type="SUPFAM" id="SSF52821">
    <property type="entry name" value="Rhodanese/Cell cycle control phosphatase"/>
    <property type="match status" value="1"/>
</dbReference>
<dbReference type="Proteomes" id="UP000076874">
    <property type="component" value="Unassembled WGS sequence"/>
</dbReference>
<evidence type="ECO:0000313" key="8">
    <source>
        <dbReference type="Proteomes" id="UP000076874"/>
    </source>
</evidence>
<dbReference type="InterPro" id="IPR003595">
    <property type="entry name" value="Tyr_Pase_cat"/>
</dbReference>
<dbReference type="EMBL" id="AZHD01000014">
    <property type="protein sequence ID" value="OAA57428.1"/>
    <property type="molecule type" value="Genomic_DNA"/>
</dbReference>
<dbReference type="InterPro" id="IPR000242">
    <property type="entry name" value="PTP_cat"/>
</dbReference>
<name>A0A167Q9E5_9HYPO</name>
<comment type="similarity">
    <text evidence="1">Belongs to the protein-tyrosine phosphatase family. Non-receptor class subfamily.</text>
</comment>
<feature type="compositionally biased region" description="Basic and acidic residues" evidence="3">
    <location>
        <begin position="1"/>
        <end position="10"/>
    </location>
</feature>
<dbReference type="PROSITE" id="PS00383">
    <property type="entry name" value="TYR_PHOSPHATASE_1"/>
    <property type="match status" value="1"/>
</dbReference>
<dbReference type="STRING" id="1081102.A0A167Q9E5"/>
<dbReference type="InterPro" id="IPR016130">
    <property type="entry name" value="Tyr_Pase_AS"/>
</dbReference>
<dbReference type="PROSITE" id="PS50056">
    <property type="entry name" value="TYR_PHOSPHATASE_2"/>
    <property type="match status" value="1"/>
</dbReference>
<feature type="region of interest" description="Disordered" evidence="3">
    <location>
        <begin position="1036"/>
        <end position="1059"/>
    </location>
</feature>
<dbReference type="PROSITE" id="PS50055">
    <property type="entry name" value="TYR_PHOSPHATASE_PTP"/>
    <property type="match status" value="1"/>
</dbReference>
<dbReference type="EC" id="3.1.3.48" evidence="2"/>
<reference evidence="7 8" key="1">
    <citation type="journal article" date="2016" name="Genome Biol. Evol.">
        <title>Divergent and convergent evolution of fungal pathogenicity.</title>
        <authorList>
            <person name="Shang Y."/>
            <person name="Xiao G."/>
            <person name="Zheng P."/>
            <person name="Cen K."/>
            <person name="Zhan S."/>
            <person name="Wang C."/>
        </authorList>
    </citation>
    <scope>NUCLEOTIDE SEQUENCE [LARGE SCALE GENOMIC DNA]</scope>
    <source>
        <strain evidence="7 8">RCEF 264</strain>
    </source>
</reference>
<dbReference type="SMART" id="SM00404">
    <property type="entry name" value="PTPc_motif"/>
    <property type="match status" value="1"/>
</dbReference>
<sequence>MHADTLRSADRPSYPYTMKTARSAPPAHGTSRPYRSSTKSSTPLGSPSILAYSVGQAYPPKLSPKRSPGLTTTTTTTTTTVIVSPGRGAEPKRPSSPSYFGLLVEPSAELRESAAVPHDNWSSPSSSVRSFATALPKQRLPVDANPAYEAFRRQVDASHDARSFALSATPLGSGKTPPARPYGSCFHASTAALTPPRSQPRSAEENGSAPEPSVPTADADADASGSGAAAAVSGPGWSHAGRSFASQPAGSRMDVETEVSTAAAPDAPDASRGSNGTSSPHVFRSKAPAQPPQPALTASERKVGQSSFRFPLTLGVSGAIKGPLRAAARANAAPTTSSDAGHELIDVTELKTIMELTAPDPSKLLLLDVRVSTYYGVSRIMGALNLCIPTTLLRRATFNLQKMQLTFANTNDQAQFAKWRDARYLVVYDSESVEKRDATAPLNMLRKFTNEGFTGRACMLRGGFKAFEAAYPGLVDRQATGQHAAGSASLSLDPGGKRGGGFASIAPVIGGVMLPGAGANTDPFFANIRQNIDLADGVGRLELAMPAGVNLASLPRWLREASEPCDHGQRVSDKFLGIERAEQARMRIAYAAINPSAHRASVADNVQLSGIEKGGKNRYKDILPFEHARVRLQGRPAGVCDYVNASHIRASRSLKRYIASQGPLPATFDDFWSMIWDEDVRVIVMLTAESEGGQLKCHPYWTGNEYGAIRLRLLSEKKVSLDVDKHRSNSILAGSVSLSDPSSYVSSGLGRRRANTLVSADRNGHSEGLTPAPTAAQYFGAPSSLQGGEKSFVVVRRFALSHSSHPFSAIREVTQLHYASWPDFGAPAQPSHLLALVELANVLQHAASPSDTPSPTPSFFAAASNGVAAVDGKRSPLLRPFRDEPESNAKARPILVHCSAGCGRTGTFCTVDAVIDMLKRQHRHQSTGAANTVGKPHHINGQRPSNTSPDGAVDEDVTMTDAKPDDGAVDLMRGGQSDSNLEGQFSSAGWLDDDNVDLVASTVEDFRTQRLSMVQSLRQFVLCYETVAEWVSKKQNRSAGAVNGTGRARSESMRTQSTI</sequence>
<dbReference type="Gene3D" id="3.90.190.10">
    <property type="entry name" value="Protein tyrosine phosphatase superfamily"/>
    <property type="match status" value="1"/>
</dbReference>
<dbReference type="SUPFAM" id="SSF52799">
    <property type="entry name" value="(Phosphotyrosine protein) phosphatases II"/>
    <property type="match status" value="1"/>
</dbReference>
<feature type="region of interest" description="Disordered" evidence="3">
    <location>
        <begin position="1"/>
        <end position="98"/>
    </location>
</feature>
<feature type="domain" description="Tyrosine-protein phosphatase" evidence="4">
    <location>
        <begin position="616"/>
        <end position="1030"/>
    </location>
</feature>
<evidence type="ECO:0000256" key="2">
    <source>
        <dbReference type="ARBA" id="ARBA00013064"/>
    </source>
</evidence>
<accession>A0A167Q9E5</accession>
<dbReference type="PRINTS" id="PR00700">
    <property type="entry name" value="PRTYPHPHTASE"/>
</dbReference>
<comment type="caution">
    <text evidence="7">The sequence shown here is derived from an EMBL/GenBank/DDBJ whole genome shotgun (WGS) entry which is preliminary data.</text>
</comment>
<dbReference type="AlphaFoldDB" id="A0A167Q9E5"/>
<dbReference type="InterPro" id="IPR001763">
    <property type="entry name" value="Rhodanese-like_dom"/>
</dbReference>
<dbReference type="GO" id="GO:0004725">
    <property type="term" value="F:protein tyrosine phosphatase activity"/>
    <property type="evidence" value="ECO:0007669"/>
    <property type="project" value="UniProtKB-EC"/>
</dbReference>
<dbReference type="SMART" id="SM00450">
    <property type="entry name" value="RHOD"/>
    <property type="match status" value="1"/>
</dbReference>
<evidence type="ECO:0000259" key="5">
    <source>
        <dbReference type="PROSITE" id="PS50056"/>
    </source>
</evidence>
<keyword evidence="8" id="KW-1185">Reference proteome</keyword>
<evidence type="ECO:0000259" key="4">
    <source>
        <dbReference type="PROSITE" id="PS50055"/>
    </source>
</evidence>
<evidence type="ECO:0000259" key="6">
    <source>
        <dbReference type="PROSITE" id="PS50206"/>
    </source>
</evidence>
<feature type="compositionally biased region" description="Low complexity" evidence="3">
    <location>
        <begin position="222"/>
        <end position="234"/>
    </location>
</feature>
<dbReference type="Gene3D" id="3.40.250.10">
    <property type="entry name" value="Rhodanese-like domain"/>
    <property type="match status" value="1"/>
</dbReference>